<feature type="region of interest" description="Disordered" evidence="2">
    <location>
        <begin position="285"/>
        <end position="304"/>
    </location>
</feature>
<dbReference type="InterPro" id="IPR025122">
    <property type="entry name" value="DUF4048"/>
</dbReference>
<feature type="region of interest" description="Disordered" evidence="2">
    <location>
        <begin position="547"/>
        <end position="571"/>
    </location>
</feature>
<proteinExistence type="predicted"/>
<keyword evidence="1" id="KW-0175">Coiled coil</keyword>
<feature type="compositionally biased region" description="Polar residues" evidence="2">
    <location>
        <begin position="436"/>
        <end position="450"/>
    </location>
</feature>
<evidence type="ECO:0000256" key="2">
    <source>
        <dbReference type="SAM" id="MobiDB-lite"/>
    </source>
</evidence>
<gene>
    <name evidence="4" type="ORF">BKA67DRAFT_226789</name>
</gene>
<feature type="region of interest" description="Disordered" evidence="2">
    <location>
        <begin position="598"/>
        <end position="620"/>
    </location>
</feature>
<feature type="coiled-coil region" evidence="1">
    <location>
        <begin position="238"/>
        <end position="265"/>
    </location>
</feature>
<dbReference type="Proteomes" id="UP000758603">
    <property type="component" value="Unassembled WGS sequence"/>
</dbReference>
<feature type="region of interest" description="Disordered" evidence="2">
    <location>
        <begin position="417"/>
        <end position="493"/>
    </location>
</feature>
<protein>
    <recommendedName>
        <fullName evidence="3">DUF4048 domain-containing protein</fullName>
    </recommendedName>
</protein>
<feature type="compositionally biased region" description="Polar residues" evidence="2">
    <location>
        <begin position="473"/>
        <end position="486"/>
    </location>
</feature>
<dbReference type="Pfam" id="PF13257">
    <property type="entry name" value="DUF4048"/>
    <property type="match status" value="1"/>
</dbReference>
<dbReference type="AlphaFoldDB" id="A0A9P8UNB3"/>
<evidence type="ECO:0000313" key="4">
    <source>
        <dbReference type="EMBL" id="KAH6655121.1"/>
    </source>
</evidence>
<evidence type="ECO:0000259" key="3">
    <source>
        <dbReference type="Pfam" id="PF13257"/>
    </source>
</evidence>
<feature type="compositionally biased region" description="Basic and acidic residues" evidence="2">
    <location>
        <begin position="142"/>
        <end position="152"/>
    </location>
</feature>
<dbReference type="RefSeq" id="XP_045959386.1">
    <property type="nucleotide sequence ID" value="XM_046095603.1"/>
</dbReference>
<evidence type="ECO:0000256" key="1">
    <source>
        <dbReference type="SAM" id="Coils"/>
    </source>
</evidence>
<comment type="caution">
    <text evidence="4">The sequence shown here is derived from an EMBL/GenBank/DDBJ whole genome shotgun (WGS) entry which is preliminary data.</text>
</comment>
<feature type="region of interest" description="Disordered" evidence="2">
    <location>
        <begin position="118"/>
        <end position="216"/>
    </location>
</feature>
<name>A0A9P8UNB3_9PEZI</name>
<accession>A0A9P8UNB3</accession>
<feature type="domain" description="DUF4048" evidence="3">
    <location>
        <begin position="393"/>
        <end position="471"/>
    </location>
</feature>
<evidence type="ECO:0000313" key="5">
    <source>
        <dbReference type="Proteomes" id="UP000758603"/>
    </source>
</evidence>
<organism evidence="4 5">
    <name type="scientific">Truncatella angustata</name>
    <dbReference type="NCBI Taxonomy" id="152316"/>
    <lineage>
        <taxon>Eukaryota</taxon>
        <taxon>Fungi</taxon>
        <taxon>Dikarya</taxon>
        <taxon>Ascomycota</taxon>
        <taxon>Pezizomycotina</taxon>
        <taxon>Sordariomycetes</taxon>
        <taxon>Xylariomycetidae</taxon>
        <taxon>Amphisphaeriales</taxon>
        <taxon>Sporocadaceae</taxon>
        <taxon>Truncatella</taxon>
    </lineage>
</organism>
<feature type="compositionally biased region" description="Low complexity" evidence="2">
    <location>
        <begin position="179"/>
        <end position="191"/>
    </location>
</feature>
<dbReference type="EMBL" id="JAGPXC010000003">
    <property type="protein sequence ID" value="KAH6655121.1"/>
    <property type="molecule type" value="Genomic_DNA"/>
</dbReference>
<dbReference type="OrthoDB" id="4097086at2759"/>
<dbReference type="GeneID" id="70124496"/>
<reference evidence="4" key="1">
    <citation type="journal article" date="2021" name="Nat. Commun.">
        <title>Genetic determinants of endophytism in the Arabidopsis root mycobiome.</title>
        <authorList>
            <person name="Mesny F."/>
            <person name="Miyauchi S."/>
            <person name="Thiergart T."/>
            <person name="Pickel B."/>
            <person name="Atanasova L."/>
            <person name="Karlsson M."/>
            <person name="Huettel B."/>
            <person name="Barry K.W."/>
            <person name="Haridas S."/>
            <person name="Chen C."/>
            <person name="Bauer D."/>
            <person name="Andreopoulos W."/>
            <person name="Pangilinan J."/>
            <person name="LaButti K."/>
            <person name="Riley R."/>
            <person name="Lipzen A."/>
            <person name="Clum A."/>
            <person name="Drula E."/>
            <person name="Henrissat B."/>
            <person name="Kohler A."/>
            <person name="Grigoriev I.V."/>
            <person name="Martin F.M."/>
            <person name="Hacquard S."/>
        </authorList>
    </citation>
    <scope>NUCLEOTIDE SEQUENCE</scope>
    <source>
        <strain evidence="4">MPI-SDFR-AT-0073</strain>
    </source>
</reference>
<feature type="compositionally biased region" description="Pro residues" evidence="2">
    <location>
        <begin position="207"/>
        <end position="216"/>
    </location>
</feature>
<sequence length="620" mass="68499">MSSGQHMQICLITSISNTLLNDYRHLNGLARTVSARRYNLWRPRHRRACSVPSTPFKRRRRPRGPAANQLVAVSARRALHSFPRPFTAALMASSEVRRRGASIKTTSIDAMLAETSSNAGGSTIVCDDQHSDIASMPPPRVGRSDSSSKDSQSDFTLQPWRSSAPPVSSASETFETRSTRSSSTASRNANRLSLTLPVAPANSMPSRPTPTSIPPTPTETIGSTMASPVDPNDFIVAIAAQERRVLELREELSRAEAELKTLKTRWNSSEAHKIRTTIRKREPVRPVPTGADALGASDSPTNRRSLDIERKKALLLANGTPREFKRRVMRGGHTRTLSLLSPTKSEHDISIHNDVDTLRSPDALRSSPDFPPVHLTKRATWAPRQSSPPNGVKQIAQDFRQGLWTFVEDLRQATVGDEGISATSNRTSEFPAKPNRANSDQDTIRPSNANRGRIPFATDSESQMEIPRKASPGSFQDRASQNQRTQSKPDYKARKHFSWTPLTFDDLGDDDWSNWDSPSIKTSRWSGSTVNGDIIPAVPEKVVENEATLKKRSSSDLRSPSPQTPGKLGEIPSALLNSLTPSNIKRFSSDFIKEWERSLSPPADSSTFEPSWESIKDKAH</sequence>
<keyword evidence="5" id="KW-1185">Reference proteome</keyword>